<dbReference type="AlphaFoldDB" id="A0A8J6XPG8"/>
<dbReference type="EMBL" id="JACXAE010000134">
    <property type="protein sequence ID" value="MBD2778958.1"/>
    <property type="molecule type" value="Genomic_DNA"/>
</dbReference>
<accession>A0A8J6XPG8</accession>
<reference evidence="1" key="1">
    <citation type="submission" date="2020-09" db="EMBL/GenBank/DDBJ databases">
        <title>Iningainema tapete sp. nov. (Scytonemataceae, Cyanobacteria) from greenhouses in central Florida (USA) produces two types of nodularin with biosynthetic potential for microcystin-LR and anabaenopeptins.</title>
        <authorList>
            <person name="Berthold D.E."/>
            <person name="Lefler F.W."/>
            <person name="Huang I.-S."/>
            <person name="Abdulla H."/>
            <person name="Zimba P.V."/>
            <person name="Laughinghouse H.D. IV."/>
        </authorList>
    </citation>
    <scope>NUCLEOTIDE SEQUENCE</scope>
    <source>
        <strain evidence="1">BLCCT55</strain>
    </source>
</reference>
<dbReference type="RefSeq" id="WP_190839205.1">
    <property type="nucleotide sequence ID" value="NZ_CAWPPI010000134.1"/>
</dbReference>
<sequence length="94" mass="10815">MIIYFTKLGYGSPKSCGKTKNPGFSEKQGARAKKRREWRVLLDYKFSTQSCLVNKLWGSWQLSITVADSRIAIAIFHFRVDFTAIGCYVFQKPK</sequence>
<dbReference type="Proteomes" id="UP000629098">
    <property type="component" value="Unassembled WGS sequence"/>
</dbReference>
<name>A0A8J6XPG8_9CYAN</name>
<evidence type="ECO:0000313" key="1">
    <source>
        <dbReference type="EMBL" id="MBD2778958.1"/>
    </source>
</evidence>
<evidence type="ECO:0000313" key="2">
    <source>
        <dbReference type="Proteomes" id="UP000629098"/>
    </source>
</evidence>
<keyword evidence="2" id="KW-1185">Reference proteome</keyword>
<comment type="caution">
    <text evidence="1">The sequence shown here is derived from an EMBL/GenBank/DDBJ whole genome shotgun (WGS) entry which is preliminary data.</text>
</comment>
<proteinExistence type="predicted"/>
<gene>
    <name evidence="1" type="ORF">ICL16_44680</name>
</gene>
<protein>
    <submittedName>
        <fullName evidence="1">Uncharacterized protein</fullName>
    </submittedName>
</protein>
<organism evidence="1 2">
    <name type="scientific">Iningainema tapete BLCC-T55</name>
    <dbReference type="NCBI Taxonomy" id="2748662"/>
    <lineage>
        <taxon>Bacteria</taxon>
        <taxon>Bacillati</taxon>
        <taxon>Cyanobacteriota</taxon>
        <taxon>Cyanophyceae</taxon>
        <taxon>Nostocales</taxon>
        <taxon>Scytonemataceae</taxon>
        <taxon>Iningainema tapete</taxon>
    </lineage>
</organism>